<protein>
    <submittedName>
        <fullName evidence="9">EamA family transporter</fullName>
    </submittedName>
</protein>
<proteinExistence type="inferred from homology"/>
<feature type="domain" description="EamA" evidence="8">
    <location>
        <begin position="8"/>
        <end position="149"/>
    </location>
</feature>
<evidence type="ECO:0000256" key="3">
    <source>
        <dbReference type="ARBA" id="ARBA00022475"/>
    </source>
</evidence>
<keyword evidence="3" id="KW-1003">Cell membrane</keyword>
<organism evidence="9 10">
    <name type="scientific">Anaerosacchariphilus polymeriproducens</name>
    <dbReference type="NCBI Taxonomy" id="1812858"/>
    <lineage>
        <taxon>Bacteria</taxon>
        <taxon>Bacillati</taxon>
        <taxon>Bacillota</taxon>
        <taxon>Clostridia</taxon>
        <taxon>Lachnospirales</taxon>
        <taxon>Lachnospiraceae</taxon>
        <taxon>Anaerosacchariphilus</taxon>
    </lineage>
</organism>
<dbReference type="InterPro" id="IPR037185">
    <property type="entry name" value="EmrE-like"/>
</dbReference>
<evidence type="ECO:0000256" key="2">
    <source>
        <dbReference type="ARBA" id="ARBA00007362"/>
    </source>
</evidence>
<dbReference type="AlphaFoldDB" id="A0A371ASE8"/>
<dbReference type="OrthoDB" id="9810818at2"/>
<dbReference type="Proteomes" id="UP000255036">
    <property type="component" value="Unassembled WGS sequence"/>
</dbReference>
<feature type="transmembrane region" description="Helical" evidence="7">
    <location>
        <begin position="221"/>
        <end position="242"/>
    </location>
</feature>
<comment type="subcellular location">
    <subcellularLocation>
        <location evidence="1">Cell membrane</location>
        <topology evidence="1">Multi-pass membrane protein</topology>
    </subcellularLocation>
</comment>
<evidence type="ECO:0000259" key="8">
    <source>
        <dbReference type="Pfam" id="PF00892"/>
    </source>
</evidence>
<reference evidence="9 10" key="1">
    <citation type="submission" date="2018-07" db="EMBL/GenBank/DDBJ databases">
        <title>Anaerosacharophilus polymeroproducens gen. nov. sp. nov., an anaerobic bacterium isolated from salt field.</title>
        <authorList>
            <person name="Kim W."/>
            <person name="Yang S.-H."/>
            <person name="Oh J."/>
            <person name="Lee J.-H."/>
            <person name="Kwon K.K."/>
        </authorList>
    </citation>
    <scope>NUCLEOTIDE SEQUENCE [LARGE SCALE GENOMIC DNA]</scope>
    <source>
        <strain evidence="9 10">MCWD5</strain>
    </source>
</reference>
<sequence>MIQYSRFKGYIMALSGAALWGISGNVAQELFQNEGFRPGWLVTIRMLLAGVLLLLFASIKSKEKHKVWTIWSDRKERISLILFGIFGMLGVQYSYFMSINYGNAATATLLQYLAPIFIIVYLAIKIRKIPSKKEMIAVFLAILGTFFLVTNGTVDKLTISFSAIYWGLGSAIALAFYTIFPKSLLKRWGSFIVVGWGMIIGGIGLSFINPPWKIDGQNWSLITALYIGFVVIFGTLIAFYLYIDSLRYISPTEASLLGSAEPLSATIVTIIWMHVTLGSFEIIGGVCIIGTVLILTLGSNRENKKLN</sequence>
<keyword evidence="6 7" id="KW-0472">Membrane</keyword>
<comment type="similarity">
    <text evidence="2">Belongs to the EamA transporter family.</text>
</comment>
<dbReference type="EMBL" id="QRCT01000049">
    <property type="protein sequence ID" value="RDU22493.1"/>
    <property type="molecule type" value="Genomic_DNA"/>
</dbReference>
<evidence type="ECO:0000313" key="10">
    <source>
        <dbReference type="Proteomes" id="UP000255036"/>
    </source>
</evidence>
<feature type="transmembrane region" description="Helical" evidence="7">
    <location>
        <begin position="39"/>
        <end position="57"/>
    </location>
</feature>
<feature type="transmembrane region" description="Helical" evidence="7">
    <location>
        <begin position="136"/>
        <end position="153"/>
    </location>
</feature>
<feature type="transmembrane region" description="Helical" evidence="7">
    <location>
        <begin position="191"/>
        <end position="209"/>
    </location>
</feature>
<name>A0A371ASE8_9FIRM</name>
<feature type="transmembrane region" description="Helical" evidence="7">
    <location>
        <begin position="78"/>
        <end position="95"/>
    </location>
</feature>
<feature type="transmembrane region" description="Helical" evidence="7">
    <location>
        <begin position="254"/>
        <end position="273"/>
    </location>
</feature>
<dbReference type="GO" id="GO:0005886">
    <property type="term" value="C:plasma membrane"/>
    <property type="evidence" value="ECO:0007669"/>
    <property type="project" value="UniProtKB-SubCell"/>
</dbReference>
<evidence type="ECO:0000256" key="6">
    <source>
        <dbReference type="ARBA" id="ARBA00023136"/>
    </source>
</evidence>
<feature type="transmembrane region" description="Helical" evidence="7">
    <location>
        <begin position="101"/>
        <end position="124"/>
    </location>
</feature>
<feature type="transmembrane region" description="Helical" evidence="7">
    <location>
        <begin position="279"/>
        <end position="298"/>
    </location>
</feature>
<evidence type="ECO:0000256" key="5">
    <source>
        <dbReference type="ARBA" id="ARBA00022989"/>
    </source>
</evidence>
<keyword evidence="5 7" id="KW-1133">Transmembrane helix</keyword>
<evidence type="ECO:0000256" key="7">
    <source>
        <dbReference type="SAM" id="Phobius"/>
    </source>
</evidence>
<feature type="transmembrane region" description="Helical" evidence="7">
    <location>
        <begin position="7"/>
        <end position="27"/>
    </location>
</feature>
<dbReference type="RefSeq" id="WP_115482903.1">
    <property type="nucleotide sequence ID" value="NZ_QRCT01000049.1"/>
</dbReference>
<gene>
    <name evidence="9" type="ORF">DWV06_14490</name>
</gene>
<comment type="caution">
    <text evidence="9">The sequence shown here is derived from an EMBL/GenBank/DDBJ whole genome shotgun (WGS) entry which is preliminary data.</text>
</comment>
<evidence type="ECO:0000256" key="4">
    <source>
        <dbReference type="ARBA" id="ARBA00022692"/>
    </source>
</evidence>
<dbReference type="PANTHER" id="PTHR32322:SF18">
    <property type="entry name" value="S-ADENOSYLMETHIONINE_S-ADENOSYLHOMOCYSTEINE TRANSPORTER"/>
    <property type="match status" value="1"/>
</dbReference>
<keyword evidence="4 7" id="KW-0812">Transmembrane</keyword>
<dbReference type="Pfam" id="PF00892">
    <property type="entry name" value="EamA"/>
    <property type="match status" value="2"/>
</dbReference>
<feature type="transmembrane region" description="Helical" evidence="7">
    <location>
        <begin position="159"/>
        <end position="179"/>
    </location>
</feature>
<evidence type="ECO:0000256" key="1">
    <source>
        <dbReference type="ARBA" id="ARBA00004651"/>
    </source>
</evidence>
<accession>A0A371ASE8</accession>
<keyword evidence="10" id="KW-1185">Reference proteome</keyword>
<dbReference type="InterPro" id="IPR050638">
    <property type="entry name" value="AA-Vitamin_Transporters"/>
</dbReference>
<dbReference type="PANTHER" id="PTHR32322">
    <property type="entry name" value="INNER MEMBRANE TRANSPORTER"/>
    <property type="match status" value="1"/>
</dbReference>
<dbReference type="InterPro" id="IPR000620">
    <property type="entry name" value="EamA_dom"/>
</dbReference>
<dbReference type="SUPFAM" id="SSF103481">
    <property type="entry name" value="Multidrug resistance efflux transporter EmrE"/>
    <property type="match status" value="2"/>
</dbReference>
<evidence type="ECO:0000313" key="9">
    <source>
        <dbReference type="EMBL" id="RDU22493.1"/>
    </source>
</evidence>
<feature type="domain" description="EamA" evidence="8">
    <location>
        <begin position="162"/>
        <end position="296"/>
    </location>
</feature>